<name>A0A7C4BCV7_9CREN</name>
<gene>
    <name evidence="1" type="ORF">ENV14_01755</name>
</gene>
<evidence type="ECO:0000313" key="1">
    <source>
        <dbReference type="EMBL" id="HGI87112.1"/>
    </source>
</evidence>
<comment type="caution">
    <text evidence="1">The sequence shown here is derived from an EMBL/GenBank/DDBJ whole genome shotgun (WGS) entry which is preliminary data.</text>
</comment>
<protein>
    <submittedName>
        <fullName evidence="1">Uncharacterized protein</fullName>
    </submittedName>
</protein>
<dbReference type="AlphaFoldDB" id="A0A7C4BCV7"/>
<sequence length="79" mass="9212">MERFILYPNYVTEEVGGNQALVTRSDGVKIKRIDWTSKAILIELANYPEDLVEAQRVASRYTSEIRITENSNIRPERRQ</sequence>
<organism evidence="1">
    <name type="scientific">Ignisphaera aggregans</name>
    <dbReference type="NCBI Taxonomy" id="334771"/>
    <lineage>
        <taxon>Archaea</taxon>
        <taxon>Thermoproteota</taxon>
        <taxon>Thermoprotei</taxon>
        <taxon>Desulfurococcales</taxon>
        <taxon>Desulfurococcaceae</taxon>
        <taxon>Ignisphaera</taxon>
    </lineage>
</organism>
<reference evidence="1" key="1">
    <citation type="journal article" date="2020" name="mSystems">
        <title>Genome- and Community-Level Interaction Insights into Carbon Utilization and Element Cycling Functions of Hydrothermarchaeota in Hydrothermal Sediment.</title>
        <authorList>
            <person name="Zhou Z."/>
            <person name="Liu Y."/>
            <person name="Xu W."/>
            <person name="Pan J."/>
            <person name="Luo Z.H."/>
            <person name="Li M."/>
        </authorList>
    </citation>
    <scope>NUCLEOTIDE SEQUENCE [LARGE SCALE GENOMIC DNA]</scope>
    <source>
        <strain evidence="1">SpSt-732</strain>
    </source>
</reference>
<proteinExistence type="predicted"/>
<dbReference type="EMBL" id="DTFF01000014">
    <property type="protein sequence ID" value="HGI87112.1"/>
    <property type="molecule type" value="Genomic_DNA"/>
</dbReference>
<accession>A0A7C4BCV7</accession>